<feature type="compositionally biased region" description="Polar residues" evidence="1">
    <location>
        <begin position="1"/>
        <end position="10"/>
    </location>
</feature>
<evidence type="ECO:0000313" key="3">
    <source>
        <dbReference type="Proteomes" id="UP000596661"/>
    </source>
</evidence>
<proteinExistence type="predicted"/>
<reference evidence="2" key="2">
    <citation type="submission" date="2021-03" db="UniProtKB">
        <authorList>
            <consortium name="EnsemblPlants"/>
        </authorList>
    </citation>
    <scope>IDENTIFICATION</scope>
</reference>
<evidence type="ECO:0000256" key="1">
    <source>
        <dbReference type="SAM" id="MobiDB-lite"/>
    </source>
</evidence>
<sequence>MVLTRRSSSIEPCDPMAMDPNVQAPADSGLDNTNTQLPPRNNSTVRAKNGGNLPNKLGAKGWKPNCPSRTLAKEKVLISQAEDMNTGWRNVRLTMYNRPNRMDHLMPGLRIKPSVD</sequence>
<dbReference type="AlphaFoldDB" id="A0A803NPP1"/>
<name>A0A803NPP1_CANSA</name>
<feature type="region of interest" description="Disordered" evidence="1">
    <location>
        <begin position="1"/>
        <end position="66"/>
    </location>
</feature>
<dbReference type="EMBL" id="UZAU01000018">
    <property type="status" value="NOT_ANNOTATED_CDS"/>
    <property type="molecule type" value="Genomic_DNA"/>
</dbReference>
<keyword evidence="3" id="KW-1185">Reference proteome</keyword>
<organism evidence="2 3">
    <name type="scientific">Cannabis sativa</name>
    <name type="common">Hemp</name>
    <name type="synonym">Marijuana</name>
    <dbReference type="NCBI Taxonomy" id="3483"/>
    <lineage>
        <taxon>Eukaryota</taxon>
        <taxon>Viridiplantae</taxon>
        <taxon>Streptophyta</taxon>
        <taxon>Embryophyta</taxon>
        <taxon>Tracheophyta</taxon>
        <taxon>Spermatophyta</taxon>
        <taxon>Magnoliopsida</taxon>
        <taxon>eudicotyledons</taxon>
        <taxon>Gunneridae</taxon>
        <taxon>Pentapetalae</taxon>
        <taxon>rosids</taxon>
        <taxon>fabids</taxon>
        <taxon>Rosales</taxon>
        <taxon>Cannabaceae</taxon>
        <taxon>Cannabis</taxon>
    </lineage>
</organism>
<accession>A0A803NPP1</accession>
<reference evidence="2" key="1">
    <citation type="submission" date="2018-11" db="EMBL/GenBank/DDBJ databases">
        <authorList>
            <person name="Grassa J C."/>
        </authorList>
    </citation>
    <scope>NUCLEOTIDE SEQUENCE [LARGE SCALE GENOMIC DNA]</scope>
</reference>
<dbReference type="EnsemblPlants" id="evm.model.01.558">
    <property type="protein sequence ID" value="cds.evm.model.01.558"/>
    <property type="gene ID" value="evm.TU.01.558"/>
</dbReference>
<evidence type="ECO:0000313" key="2">
    <source>
        <dbReference type="EnsemblPlants" id="cds.evm.model.01.558"/>
    </source>
</evidence>
<dbReference type="Proteomes" id="UP000596661">
    <property type="component" value="Chromosome 1"/>
</dbReference>
<dbReference type="Gramene" id="evm.model.01.558">
    <property type="protein sequence ID" value="cds.evm.model.01.558"/>
    <property type="gene ID" value="evm.TU.01.558"/>
</dbReference>
<feature type="compositionally biased region" description="Polar residues" evidence="1">
    <location>
        <begin position="30"/>
        <end position="46"/>
    </location>
</feature>
<protein>
    <submittedName>
        <fullName evidence="2">Uncharacterized protein</fullName>
    </submittedName>
</protein>